<reference evidence="12" key="1">
    <citation type="submission" date="2020-09" db="EMBL/GenBank/DDBJ databases">
        <title>Whole genome shotgun sequence of Streptomyces cinnamonensis NBRC 15873.</title>
        <authorList>
            <person name="Komaki H."/>
            <person name="Tamura T."/>
        </authorList>
    </citation>
    <scope>NUCLEOTIDE SEQUENCE [LARGE SCALE GENOMIC DNA]</scope>
    <source>
        <strain evidence="12">NBRC 15873</strain>
    </source>
</reference>
<dbReference type="Pfam" id="PF04116">
    <property type="entry name" value="FA_hydroxylase"/>
    <property type="match status" value="1"/>
</dbReference>
<evidence type="ECO:0000256" key="2">
    <source>
        <dbReference type="ARBA" id="ARBA00022692"/>
    </source>
</evidence>
<dbReference type="GeneID" id="86955054"/>
<organism evidence="10 12">
    <name type="scientific">Streptomyces virginiae</name>
    <name type="common">Streptomyces cinnamonensis</name>
    <dbReference type="NCBI Taxonomy" id="1961"/>
    <lineage>
        <taxon>Bacteria</taxon>
        <taxon>Bacillati</taxon>
        <taxon>Actinomycetota</taxon>
        <taxon>Actinomycetes</taxon>
        <taxon>Kitasatosporales</taxon>
        <taxon>Streptomycetaceae</taxon>
        <taxon>Streptomyces</taxon>
    </lineage>
</organism>
<feature type="transmembrane region" description="Helical" evidence="8">
    <location>
        <begin position="52"/>
        <end position="76"/>
    </location>
</feature>
<keyword evidence="4" id="KW-0560">Oxidoreductase</keyword>
<dbReference type="EMBL" id="BNDV01000016">
    <property type="protein sequence ID" value="GHI17001.1"/>
    <property type="molecule type" value="Genomic_DNA"/>
</dbReference>
<dbReference type="PANTHER" id="PTHR21624">
    <property type="entry name" value="STEROL DESATURASE-RELATED PROTEIN"/>
    <property type="match status" value="1"/>
</dbReference>
<feature type="transmembrane region" description="Helical" evidence="8">
    <location>
        <begin position="88"/>
        <end position="107"/>
    </location>
</feature>
<keyword evidence="2 8" id="KW-0812">Transmembrane</keyword>
<protein>
    <submittedName>
        <fullName evidence="10">C-5 sterol desaturase</fullName>
    </submittedName>
</protein>
<evidence type="ECO:0000256" key="4">
    <source>
        <dbReference type="ARBA" id="ARBA00023002"/>
    </source>
</evidence>
<evidence type="ECO:0000256" key="6">
    <source>
        <dbReference type="ARBA" id="ARBA00023136"/>
    </source>
</evidence>
<evidence type="ECO:0000313" key="12">
    <source>
        <dbReference type="Proteomes" id="UP000660554"/>
    </source>
</evidence>
<proteinExistence type="predicted"/>
<feature type="region of interest" description="Disordered" evidence="7">
    <location>
        <begin position="282"/>
        <end position="316"/>
    </location>
</feature>
<accession>A0ABQ3NCP7</accession>
<evidence type="ECO:0000256" key="7">
    <source>
        <dbReference type="SAM" id="MobiDB-lite"/>
    </source>
</evidence>
<dbReference type="EMBL" id="BNDV01000001">
    <property type="protein sequence ID" value="GHI10552.1"/>
    <property type="molecule type" value="Genomic_DNA"/>
</dbReference>
<evidence type="ECO:0000256" key="3">
    <source>
        <dbReference type="ARBA" id="ARBA00022989"/>
    </source>
</evidence>
<dbReference type="InterPro" id="IPR051689">
    <property type="entry name" value="Sterol_desaturase/TMEM195"/>
</dbReference>
<dbReference type="InterPro" id="IPR006694">
    <property type="entry name" value="Fatty_acid_hydroxylase"/>
</dbReference>
<comment type="caution">
    <text evidence="10">The sequence shown here is derived from an EMBL/GenBank/DDBJ whole genome shotgun (WGS) entry which is preliminary data.</text>
</comment>
<keyword evidence="6 8" id="KW-0472">Membrane</keyword>
<reference evidence="10" key="2">
    <citation type="submission" date="2024-05" db="EMBL/GenBank/DDBJ databases">
        <title>Whole genome shotgun sequence of Streptomyces cinnamonensis NBRC 15873.</title>
        <authorList>
            <person name="Komaki H."/>
            <person name="Tamura T."/>
        </authorList>
    </citation>
    <scope>NUCLEOTIDE SEQUENCE</scope>
    <source>
        <strain evidence="10 12">NBRC 15873</strain>
    </source>
</reference>
<keyword evidence="3 8" id="KW-1133">Transmembrane helix</keyword>
<evidence type="ECO:0000256" key="5">
    <source>
        <dbReference type="ARBA" id="ARBA00023098"/>
    </source>
</evidence>
<name>A0ABQ3NCP7_STRVG</name>
<evidence type="ECO:0000256" key="8">
    <source>
        <dbReference type="SAM" id="Phobius"/>
    </source>
</evidence>
<keyword evidence="12" id="KW-1185">Reference proteome</keyword>
<evidence type="ECO:0000259" key="9">
    <source>
        <dbReference type="Pfam" id="PF04116"/>
    </source>
</evidence>
<sequence length="316" mass="36009">MLDKVIDRLHDPAVYALPAMALLIAIEMLAIKFGDDHDERPGYDLRDHRASILTGFGALFSSTMLRTVALALYLLVYEYVAPWHLSSTSWTTWVFLFFGVEFLLYWYHRAAHGIRLIWAGHQVHHSSQYFNLSTALRRKWAQWFEKMIWLPLPLLGVHPALVFTMHSAHLVYGLFAHTEKIGKLPRWFEYVFVTPSHHRVHHGNDPEYLDKNFGSILILWDRIFGTFQPEVQRPTYGLTKQIETFSIWKIQVHEFGNMFRDVRGASTLRHKLGYVFGPPGWKPAEDGAGGAGGSEKRDGSGRPAAAAAGQPGELLT</sequence>
<evidence type="ECO:0000313" key="11">
    <source>
        <dbReference type="EMBL" id="GHI17001.1"/>
    </source>
</evidence>
<keyword evidence="5" id="KW-0443">Lipid metabolism</keyword>
<feature type="domain" description="Fatty acid hydroxylase" evidence="9">
    <location>
        <begin position="93"/>
        <end position="226"/>
    </location>
</feature>
<evidence type="ECO:0000256" key="1">
    <source>
        <dbReference type="ARBA" id="ARBA00004127"/>
    </source>
</evidence>
<gene>
    <name evidence="10" type="ORF">Scinn_00150</name>
    <name evidence="11" type="ORF">Scinn_64640</name>
</gene>
<feature type="transmembrane region" description="Helical" evidence="8">
    <location>
        <begin position="147"/>
        <end position="175"/>
    </location>
</feature>
<dbReference type="Proteomes" id="UP000660554">
    <property type="component" value="Unassembled WGS sequence"/>
</dbReference>
<feature type="transmembrane region" description="Helical" evidence="8">
    <location>
        <begin position="12"/>
        <end position="31"/>
    </location>
</feature>
<dbReference type="RefSeq" id="WP_125538963.1">
    <property type="nucleotide sequence ID" value="NZ_BMRU01000027.1"/>
</dbReference>
<comment type="subcellular location">
    <subcellularLocation>
        <location evidence="1">Endomembrane system</location>
        <topology evidence="1">Multi-pass membrane protein</topology>
    </subcellularLocation>
</comment>
<evidence type="ECO:0000313" key="10">
    <source>
        <dbReference type="EMBL" id="GHI10552.1"/>
    </source>
</evidence>
<dbReference type="PANTHER" id="PTHR21624:SF1">
    <property type="entry name" value="ALKYLGLYCEROL MONOOXYGENASE"/>
    <property type="match status" value="1"/>
</dbReference>